<reference evidence="1" key="2">
    <citation type="journal article" date="2022" name="Microbiol. Resour. Announc.">
        <title>Metagenome Sequencing to Explore Phylogenomics of Terrestrial Cyanobacteria.</title>
        <authorList>
            <person name="Ward R.D."/>
            <person name="Stajich J.E."/>
            <person name="Johansen J.R."/>
            <person name="Huntemann M."/>
            <person name="Clum A."/>
            <person name="Foster B."/>
            <person name="Foster B."/>
            <person name="Roux S."/>
            <person name="Palaniappan K."/>
            <person name="Varghese N."/>
            <person name="Mukherjee S."/>
            <person name="Reddy T.B.K."/>
            <person name="Daum C."/>
            <person name="Copeland A."/>
            <person name="Chen I.A."/>
            <person name="Ivanova N.N."/>
            <person name="Kyrpides N.C."/>
            <person name="Shapiro N."/>
            <person name="Eloe-Fadrosh E.A."/>
            <person name="Pietrasiak N."/>
        </authorList>
    </citation>
    <scope>NUCLEOTIDE SEQUENCE</scope>
    <source>
        <strain evidence="1">CPER-KK1</strain>
    </source>
</reference>
<gene>
    <name evidence="1" type="ORF">KME25_30880</name>
</gene>
<accession>A0A951PTN9</accession>
<evidence type="ECO:0000313" key="1">
    <source>
        <dbReference type="EMBL" id="MBW4548777.1"/>
    </source>
</evidence>
<dbReference type="AlphaFoldDB" id="A0A951PTN9"/>
<comment type="caution">
    <text evidence="1">The sequence shown here is derived from an EMBL/GenBank/DDBJ whole genome shotgun (WGS) entry which is preliminary data.</text>
</comment>
<evidence type="ECO:0000313" key="2">
    <source>
        <dbReference type="Proteomes" id="UP000753908"/>
    </source>
</evidence>
<reference evidence="1" key="1">
    <citation type="submission" date="2021-05" db="EMBL/GenBank/DDBJ databases">
        <authorList>
            <person name="Pietrasiak N."/>
            <person name="Ward R."/>
            <person name="Stajich J.E."/>
            <person name="Kurbessoian T."/>
        </authorList>
    </citation>
    <scope>NUCLEOTIDE SEQUENCE</scope>
    <source>
        <strain evidence="1">CPER-KK1</strain>
    </source>
</reference>
<proteinExistence type="predicted"/>
<sequence>MGETWERSHLSTARQIALLLGLEPGQGAIASKSGSASNSCVTGCNLSVVGKQLGES</sequence>
<organism evidence="1 2">
    <name type="scientific">Symplocastrum torsivum CPER-KK1</name>
    <dbReference type="NCBI Taxonomy" id="450513"/>
    <lineage>
        <taxon>Bacteria</taxon>
        <taxon>Bacillati</taxon>
        <taxon>Cyanobacteriota</taxon>
        <taxon>Cyanophyceae</taxon>
        <taxon>Oscillatoriophycideae</taxon>
        <taxon>Oscillatoriales</taxon>
        <taxon>Microcoleaceae</taxon>
        <taxon>Symplocastrum</taxon>
    </lineage>
</organism>
<protein>
    <submittedName>
        <fullName evidence="1">Uncharacterized protein</fullName>
    </submittedName>
</protein>
<dbReference type="Proteomes" id="UP000753908">
    <property type="component" value="Unassembled WGS sequence"/>
</dbReference>
<name>A0A951PTN9_9CYAN</name>
<dbReference type="EMBL" id="JAHHIF010000071">
    <property type="protein sequence ID" value="MBW4548777.1"/>
    <property type="molecule type" value="Genomic_DNA"/>
</dbReference>